<dbReference type="Gene3D" id="1.10.260.40">
    <property type="entry name" value="lambda repressor-like DNA-binding domains"/>
    <property type="match status" value="1"/>
</dbReference>
<organism evidence="2 3">
    <name type="scientific">Candidatus Enterococcus lemimoniae</name>
    <dbReference type="NCBI Taxonomy" id="1834167"/>
    <lineage>
        <taxon>Bacteria</taxon>
        <taxon>Bacillati</taxon>
        <taxon>Bacillota</taxon>
        <taxon>Bacilli</taxon>
        <taxon>Lactobacillales</taxon>
        <taxon>Enterococcaceae</taxon>
        <taxon>Enterococcus</taxon>
    </lineage>
</organism>
<evidence type="ECO:0000313" key="2">
    <source>
        <dbReference type="EMBL" id="WYJ87335.1"/>
    </source>
</evidence>
<dbReference type="InterPro" id="IPR010057">
    <property type="entry name" value="Transcription_activator_Rgg_C"/>
</dbReference>
<proteinExistence type="predicted"/>
<sequence>MNIQETLFYIRKKKELPQRKLLKYVDASVYSKIESGRKNLTFSELLEILTNLSIPLDEFSNYFDNDSVGKTMRTLLYEYKVNPKNLTTKEKIISYFNTLYFSQEMSLEELSDYIVIKTLFSNQWKEVLILSDTELAKIFTLLNEKKYYFHYDYAILSNTIYLFRDDQIDILMNRAFPVKDMEYRNAATKEFITNLICNLITTLIKKKKYSECAYYIDLAKKERENYDLPYKIMLKFLENMVSYVQNKNQTSKEELEAAINFLNSVEEYELATALKLELENILTTDEEPVIIFRNHFNKQY</sequence>
<evidence type="ECO:0000259" key="1">
    <source>
        <dbReference type="PROSITE" id="PS50943"/>
    </source>
</evidence>
<dbReference type="SUPFAM" id="SSF48452">
    <property type="entry name" value="TPR-like"/>
    <property type="match status" value="1"/>
</dbReference>
<dbReference type="Proteomes" id="UP000195080">
    <property type="component" value="Chromosome"/>
</dbReference>
<dbReference type="CDD" id="cd00093">
    <property type="entry name" value="HTH_XRE"/>
    <property type="match status" value="1"/>
</dbReference>
<reference evidence="2 3" key="2">
    <citation type="submission" date="2024-03" db="EMBL/GenBank/DDBJ databases">
        <title>The Genome Sequence of Enterococcus sp. DIV0727d.</title>
        <authorList>
            <consortium name="The Broad Institute Genomics Platform"/>
            <consortium name="The Broad Institute Microbial Omics Core"/>
            <consortium name="The Broad Institute Genomic Center for Infectious Diseases"/>
            <person name="Earl A."/>
            <person name="Manson A."/>
            <person name="Gilmore M."/>
            <person name="Schwartman J."/>
            <person name="Shea T."/>
            <person name="Abouelleil A."/>
            <person name="Cao P."/>
            <person name="Chapman S."/>
            <person name="Cusick C."/>
            <person name="Young S."/>
            <person name="Neafsey D."/>
            <person name="Nusbaum C."/>
            <person name="Birren B."/>
        </authorList>
    </citation>
    <scope>NUCLEOTIDE SEQUENCE [LARGE SCALE GENOMIC DNA]</scope>
    <source>
        <strain evidence="2 3">12C11_DIV0727</strain>
    </source>
</reference>
<dbReference type="Pfam" id="PF21259">
    <property type="entry name" value="Rgg_C"/>
    <property type="match status" value="1"/>
</dbReference>
<dbReference type="Gene3D" id="1.25.40.400">
    <property type="match status" value="1"/>
</dbReference>
<dbReference type="NCBIfam" id="TIGR01716">
    <property type="entry name" value="RGG_Cterm"/>
    <property type="match status" value="1"/>
</dbReference>
<dbReference type="InterPro" id="IPR053163">
    <property type="entry name" value="HTH-type_regulator_Rgg"/>
</dbReference>
<dbReference type="InterPro" id="IPR001387">
    <property type="entry name" value="Cro/C1-type_HTH"/>
</dbReference>
<dbReference type="PANTHER" id="PTHR37038">
    <property type="entry name" value="TRANSCRIPTIONAL REGULATOR-RELATED"/>
    <property type="match status" value="1"/>
</dbReference>
<keyword evidence="3" id="KW-1185">Reference proteome</keyword>
<evidence type="ECO:0000313" key="3">
    <source>
        <dbReference type="Proteomes" id="UP000195080"/>
    </source>
</evidence>
<dbReference type="InterPro" id="IPR010982">
    <property type="entry name" value="Lambda_DNA-bd_dom_sf"/>
</dbReference>
<reference evidence="3" key="1">
    <citation type="submission" date="2017-05" db="EMBL/GenBank/DDBJ databases">
        <title>The Genome Sequence of EEnterococcus faecalis 9F2_4866.</title>
        <authorList>
            <consortium name="The Broad Institute Genomics Platform"/>
            <consortium name="The Broad Institute Genomic Center for Infectious Diseases"/>
            <person name="Earl A."/>
            <person name="Manson A."/>
            <person name="Schwartman J."/>
            <person name="Gilmore M."/>
            <person name="Abouelleil A."/>
            <person name="Cao P."/>
            <person name="Chapman S."/>
            <person name="Cusick C."/>
            <person name="Shea T."/>
            <person name="Young S."/>
            <person name="Neafsey D."/>
            <person name="Nusbaum C."/>
            <person name="Birren B."/>
        </authorList>
    </citation>
    <scope>NUCLEOTIDE SEQUENCE [LARGE SCALE GENOMIC DNA]</scope>
    <source>
        <strain evidence="3">12C11_DIV0727</strain>
    </source>
</reference>
<dbReference type="SUPFAM" id="SSF47413">
    <property type="entry name" value="lambda repressor-like DNA-binding domains"/>
    <property type="match status" value="1"/>
</dbReference>
<dbReference type="RefSeq" id="WP_176271365.1">
    <property type="nucleotide sequence ID" value="NZ_CP147248.1"/>
</dbReference>
<name>A0ABZ2T7H5_9ENTE</name>
<feature type="domain" description="HTH cro/C1-type" evidence="1">
    <location>
        <begin position="25"/>
        <end position="59"/>
    </location>
</feature>
<dbReference type="EMBL" id="CP147248">
    <property type="protein sequence ID" value="WYJ87335.1"/>
    <property type="molecule type" value="Genomic_DNA"/>
</dbReference>
<dbReference type="InterPro" id="IPR011990">
    <property type="entry name" value="TPR-like_helical_dom_sf"/>
</dbReference>
<gene>
    <name evidence="2" type="ORF">A5866_002431</name>
</gene>
<dbReference type="PROSITE" id="PS50943">
    <property type="entry name" value="HTH_CROC1"/>
    <property type="match status" value="1"/>
</dbReference>
<protein>
    <recommendedName>
        <fullName evidence="1">HTH cro/C1-type domain-containing protein</fullName>
    </recommendedName>
</protein>
<accession>A0ABZ2T7H5</accession>